<dbReference type="Pfam" id="PF06381">
    <property type="entry name" value="Phage_portal_3"/>
    <property type="match status" value="1"/>
</dbReference>
<evidence type="ECO:0000313" key="3">
    <source>
        <dbReference type="EMBL" id="BAP28874.1"/>
    </source>
</evidence>
<accession>A0A077KC81</accession>
<evidence type="ECO:0000256" key="1">
    <source>
        <dbReference type="SAM" id="MobiDB-lite"/>
    </source>
</evidence>
<evidence type="ECO:0000259" key="2">
    <source>
        <dbReference type="Pfam" id="PF06381"/>
    </source>
</evidence>
<keyword evidence="4" id="KW-1185">Reference proteome</keyword>
<evidence type="ECO:0000313" key="4">
    <source>
        <dbReference type="Proteomes" id="UP000202039"/>
    </source>
</evidence>
<dbReference type="EMBL" id="AP014629">
    <property type="protein sequence ID" value="BAP28874.1"/>
    <property type="molecule type" value="Genomic_DNA"/>
</dbReference>
<sequence>MAKRKQNTQQQRRGLVVGPSWQSDAEYQKKVIDEAFRPHHEAYKPPAGVVPENQPVGDSIDYGSLNLAYASPDSVFMGYSALANLAQKSENRVACEQSANEVFRKGFKIKSNATDDDRSEIINQLEDAFERLGVEKHLKLLGFNAEAFGQAHLFVKLKGDDNELAKEIMLSPAKIKRGDLEGFRVVEPIWCYPQGYNAINPLSPDFFVPTRWFVLGELVHATRMKQLVIYPVPDMLKPSYNFGGLSLIQMMLPYVRNWESVRDDIPRIIMSFRTYIWSTDMETYLQDKTQFDKRLDTLIYGKSNHGVLAIDKAMETLEQMNTSLTGLNDLLVQQQKLLCMPSRLSVTSLTGSQPSGMNASGEGEREAQHEHIANKQKNNYKPILDWILKIVCLSEFGELYEDLYIDFNPLDEMTDKEIAEINNLKADVYGKLVDSGIITPEQANAALASDDDSGFNGITYEAITGMGDFGDEDQDSPPGSL</sequence>
<feature type="domain" description="Anti-CBASS protein Acb1-like N-terminal" evidence="2">
    <location>
        <begin position="81"/>
        <end position="429"/>
    </location>
</feature>
<feature type="region of interest" description="Disordered" evidence="1">
    <location>
        <begin position="1"/>
        <end position="21"/>
    </location>
</feature>
<dbReference type="InterPro" id="IPR024459">
    <property type="entry name" value="Acb1-like_N"/>
</dbReference>
<dbReference type="GeneID" id="23681425"/>
<dbReference type="KEGG" id="vg:23681425"/>
<name>A0A077KC81_9CAUD</name>
<organism evidence="3 4">
    <name type="scientific">Edwardsiella phage GF-2</name>
    <dbReference type="NCBI Taxonomy" id="1537091"/>
    <lineage>
        <taxon>Viruses</taxon>
        <taxon>Duplodnaviria</taxon>
        <taxon>Heunggongvirae</taxon>
        <taxon>Uroviricota</taxon>
        <taxon>Caudoviricetes</taxon>
        <taxon>Gofduovirus</taxon>
        <taxon>Gofduovirus GF2</taxon>
    </lineage>
</organism>
<dbReference type="OrthoDB" id="2092at10239"/>
<protein>
    <submittedName>
        <fullName evidence="3">Putative portal protein</fullName>
    </submittedName>
</protein>
<dbReference type="Proteomes" id="UP000202039">
    <property type="component" value="Segment"/>
</dbReference>
<proteinExistence type="predicted"/>
<reference evidence="3 4" key="1">
    <citation type="journal article" date="2015" name="Arch. Virol.">
        <title>Full-genome sequence of a novel myovirus, GF-2, infecting Edwardsiella tarda: comparison with other Edwardsiella myoviral genomes.</title>
        <authorList>
            <person name="Yasuike M."/>
            <person name="Nishiki I."/>
            <person name="Iwasaki Y."/>
            <person name="Nakamura Y."/>
            <person name="Fujiwara A."/>
            <person name="Sugaya E."/>
            <person name="Kawato Y."/>
            <person name="Nagai S."/>
            <person name="Kobayashi T."/>
            <person name="Ototake M."/>
            <person name="Nakai T."/>
        </authorList>
    </citation>
    <scope>NUCLEOTIDE SEQUENCE [LARGE SCALE GENOMIC DNA]</scope>
</reference>
<dbReference type="RefSeq" id="YP_009126606.1">
    <property type="nucleotide sequence ID" value="NC_026611.1"/>
</dbReference>